<dbReference type="InterPro" id="IPR047675">
    <property type="entry name" value="Putative_zinc-bd"/>
</dbReference>
<sequence>MIDHKKAKMSKFNLNSLPKCGAKTRSGSPCKRLGNKRNGRCKLHGGRSTGAKTAEGKLAVRTNPIKNGAGWNVIQGYDPELNEYSIDAYLQLFDMVKLNNTDSSELNALIAQHRVALECFKYRVLEYYGVDSFIIIQSALDAYYKDTDSQHLHFHIHTKIVKAPYFHQHMSEARKQFLLINKGFKFNW</sequence>
<proteinExistence type="predicted"/>
<protein>
    <submittedName>
        <fullName evidence="1">HGGxSTG domain-containing protein</fullName>
    </submittedName>
</protein>
<dbReference type="EMBL" id="CP162514">
    <property type="protein sequence ID" value="XDH87324.1"/>
    <property type="molecule type" value="Genomic_DNA"/>
</dbReference>
<evidence type="ECO:0000313" key="1">
    <source>
        <dbReference type="EMBL" id="XDH87324.1"/>
    </source>
</evidence>
<dbReference type="NCBIfam" id="NF041373">
    <property type="entry name" value="HGG_STG"/>
    <property type="match status" value="1"/>
</dbReference>
<name>A0AB39AP16_9GAMM</name>
<dbReference type="AlphaFoldDB" id="A0AB39AP16"/>
<accession>A0AB39AP16</accession>
<reference evidence="1" key="1">
    <citation type="submission" date="2024-07" db="EMBL/GenBank/DDBJ databases">
        <authorList>
            <person name="Jiang Y."/>
            <person name="Qin Q."/>
        </authorList>
    </citation>
    <scope>NUCLEOTIDE SEQUENCE</scope>
    <source>
        <strain evidence="1">SD03</strain>
    </source>
</reference>
<dbReference type="RefSeq" id="WP_128583666.1">
    <property type="nucleotide sequence ID" value="NZ_CP162514.1"/>
</dbReference>
<organism evidence="1">
    <name type="scientific">Pseudoalteromonas sp. SD03</name>
    <dbReference type="NCBI Taxonomy" id="3231719"/>
    <lineage>
        <taxon>Bacteria</taxon>
        <taxon>Pseudomonadati</taxon>
        <taxon>Pseudomonadota</taxon>
        <taxon>Gammaproteobacteria</taxon>
        <taxon>Alteromonadales</taxon>
        <taxon>Pseudoalteromonadaceae</taxon>
        <taxon>Pseudoalteromonas</taxon>
    </lineage>
</organism>
<gene>
    <name evidence="1" type="ORF">ABZP26_14880</name>
</gene>